<keyword evidence="1" id="KW-0472">Membrane</keyword>
<reference evidence="4 5" key="1">
    <citation type="submission" date="2019-06" db="EMBL/GenBank/DDBJ databases">
        <authorList>
            <person name="Li M."/>
        </authorList>
    </citation>
    <scope>NUCLEOTIDE SEQUENCE [LARGE SCALE GENOMIC DNA]</scope>
    <source>
        <strain evidence="4 5">BGMRC6574</strain>
    </source>
</reference>
<dbReference type="PANTHER" id="PTHR37464">
    <property type="entry name" value="BLL2463 PROTEIN"/>
    <property type="match status" value="1"/>
</dbReference>
<evidence type="ECO:0000259" key="3">
    <source>
        <dbReference type="Pfam" id="PF13709"/>
    </source>
</evidence>
<dbReference type="PANTHER" id="PTHR37464:SF1">
    <property type="entry name" value="BLL2463 PROTEIN"/>
    <property type="match status" value="1"/>
</dbReference>
<organism evidence="4 5">
    <name type="scientific">Pararhizobium mangrovi</name>
    <dbReference type="NCBI Taxonomy" id="2590452"/>
    <lineage>
        <taxon>Bacteria</taxon>
        <taxon>Pseudomonadati</taxon>
        <taxon>Pseudomonadota</taxon>
        <taxon>Alphaproteobacteria</taxon>
        <taxon>Hyphomicrobiales</taxon>
        <taxon>Rhizobiaceae</taxon>
        <taxon>Rhizobium/Agrobacterium group</taxon>
        <taxon>Pararhizobium</taxon>
    </lineage>
</organism>
<dbReference type="OrthoDB" id="9773014at2"/>
<name>A0A506UHS4_9HYPH</name>
<proteinExistence type="predicted"/>
<dbReference type="Gene3D" id="3.40.50.880">
    <property type="match status" value="1"/>
</dbReference>
<keyword evidence="1" id="KW-0812">Transmembrane</keyword>
<keyword evidence="5" id="KW-1185">Reference proteome</keyword>
<evidence type="ECO:0000313" key="4">
    <source>
        <dbReference type="EMBL" id="TPW32867.1"/>
    </source>
</evidence>
<feature type="transmembrane region" description="Helical" evidence="1">
    <location>
        <begin position="630"/>
        <end position="653"/>
    </location>
</feature>
<dbReference type="Gene3D" id="3.40.50.12140">
    <property type="entry name" value="Domain of unknown function DUF4159"/>
    <property type="match status" value="1"/>
</dbReference>
<dbReference type="EMBL" id="VHLH01000001">
    <property type="protein sequence ID" value="TPW32867.1"/>
    <property type="molecule type" value="Genomic_DNA"/>
</dbReference>
<feature type="transmembrane region" description="Helical" evidence="1">
    <location>
        <begin position="6"/>
        <end position="25"/>
    </location>
</feature>
<dbReference type="InterPro" id="IPR025297">
    <property type="entry name" value="DUF4159"/>
</dbReference>
<feature type="transmembrane region" description="Helical" evidence="1">
    <location>
        <begin position="665"/>
        <end position="683"/>
    </location>
</feature>
<accession>A0A506UHS4</accession>
<dbReference type="Proteomes" id="UP000320314">
    <property type="component" value="Unassembled WGS sequence"/>
</dbReference>
<dbReference type="Pfam" id="PF07584">
    <property type="entry name" value="BatA"/>
    <property type="match status" value="1"/>
</dbReference>
<dbReference type="RefSeq" id="WP_141165170.1">
    <property type="nucleotide sequence ID" value="NZ_VHLH01000001.1"/>
</dbReference>
<gene>
    <name evidence="4" type="ORF">FJU11_01190</name>
</gene>
<dbReference type="Pfam" id="PF13709">
    <property type="entry name" value="DUF4159"/>
    <property type="match status" value="1"/>
</dbReference>
<dbReference type="NCBIfam" id="TIGR02226">
    <property type="entry name" value="two_anch"/>
    <property type="match status" value="1"/>
</dbReference>
<feature type="domain" description="DUF4159" evidence="3">
    <location>
        <begin position="708"/>
        <end position="925"/>
    </location>
</feature>
<evidence type="ECO:0000259" key="2">
    <source>
        <dbReference type="Pfam" id="PF07584"/>
    </source>
</evidence>
<dbReference type="InterPro" id="IPR024163">
    <property type="entry name" value="Aerotolerance_reg_N"/>
</dbReference>
<dbReference type="AlphaFoldDB" id="A0A506UHS4"/>
<keyword evidence="1" id="KW-1133">Transmembrane helix</keyword>
<dbReference type="SUPFAM" id="SSF52317">
    <property type="entry name" value="Class I glutamine amidotransferase-like"/>
    <property type="match status" value="1"/>
</dbReference>
<comment type="caution">
    <text evidence="4">The sequence shown here is derived from an EMBL/GenBank/DDBJ whole genome shotgun (WGS) entry which is preliminary data.</text>
</comment>
<protein>
    <submittedName>
        <fullName evidence="4">DUF4159 domain-containing protein</fullName>
    </submittedName>
</protein>
<dbReference type="InterPro" id="IPR011933">
    <property type="entry name" value="Double_TM_dom"/>
</dbReference>
<feature type="domain" description="Aerotolerance regulator N-terminal" evidence="2">
    <location>
        <begin position="4"/>
        <end position="78"/>
    </location>
</feature>
<evidence type="ECO:0000313" key="5">
    <source>
        <dbReference type="Proteomes" id="UP000320314"/>
    </source>
</evidence>
<dbReference type="InterPro" id="IPR029062">
    <property type="entry name" value="Class_I_gatase-like"/>
</dbReference>
<sequence length="945" mass="99795">MLPLAFGAPAVLFGLLALPVIWWLLRLTPPRPRSEVFPPLRILAAVLKKEETPAQSPWWLTVLRIVMAALVILALADPVLDPTSGTVSSRGPLALVVDNSWSTAPDWQRRVAAADRLIDQAADTDVPVSLTFTASRDNDPTPTSAANARERLRAARPQPIPPARERAAARFTEAFSGTAPGTLAFIADGIASNGGEQAFSRMIATGPADIRLIEGDGNPVAITDADNGADRFTVSATRLDTDGAENLGLDAYDAKGRSIATGRLHFDAGSATGSGAIDVPFELRNDFARIGIASVASAGASYLLDDSDRRRRVALVSGAPSDNAQELLSPLHYIEQALQPYADLLKPEDSDLAQAIPNLLKRNPSVIVMADIGTLPEDVYPALEKWIRNGGTLLRFAGPRLAGTTAKDPLVPVQLRAGERALGGTMSWSEPQHLAAFSGSGPFAGIQAPQNVTVSRQVLAQPSPDLEERTWASLADGTPLVTAKTEGEGRIVLFHVTATPTWSNLPLSGAFVEMLRKTIALSKASPTGGTDNGSGVDAGAPQSLPPYRLLSAEGILVEPSGDARPVTLRKGALPRPTLDNPPGLYGTQDGFRALNLMRAGDTLEPLAMPEAADITRTPLVDTAARALKPWLFALAMLLLLVDSVIVLVMGGALSTARLARAGRSTGAALLLACLGAGLCGLGAPRPAFAQEDTGSDASTILDKIDTTHLAYVVTGDEAVDRISRAGLEGLSRFLTNHTALEPGPPDGVHIDSDPLAFYPLIYWPMAPDAAMPSDAAVGRIDAYMKNGGTVLFDTRDQLGSLGGDGAVTPQTQRLRAILANLDVPPLEPVPDDDVLTKAFYILRSFPGRYAGGRMWVEATPDDEGRADRPVRAGDGVSSIVITGNDLAGAWAVNGDGSPLLPTVPNDPRQRELAYRVGVNLVMYTLTGNYKADQVHIPALLERLGQ</sequence>
<dbReference type="CDD" id="cd03143">
    <property type="entry name" value="A4_beta-galactosidase_middle_domain"/>
    <property type="match status" value="1"/>
</dbReference>
<evidence type="ECO:0000256" key="1">
    <source>
        <dbReference type="SAM" id="Phobius"/>
    </source>
</evidence>